<dbReference type="EMBL" id="JAFBDZ010000001">
    <property type="protein sequence ID" value="MBM7583694.1"/>
    <property type="molecule type" value="Genomic_DNA"/>
</dbReference>
<reference evidence="1 2" key="1">
    <citation type="submission" date="2021-01" db="EMBL/GenBank/DDBJ databases">
        <title>Genomic Encyclopedia of Type Strains, Phase IV (KMG-IV): sequencing the most valuable type-strain genomes for metagenomic binning, comparative biology and taxonomic classification.</title>
        <authorList>
            <person name="Goeker M."/>
        </authorList>
    </citation>
    <scope>NUCLEOTIDE SEQUENCE [LARGE SCALE GENOMIC DNA]</scope>
    <source>
        <strain evidence="1 2">DSM 24834</strain>
    </source>
</reference>
<evidence type="ECO:0000313" key="1">
    <source>
        <dbReference type="EMBL" id="MBM7583694.1"/>
    </source>
</evidence>
<name>A0ABS2N797_9BACI</name>
<organism evidence="1 2">
    <name type="scientific">Rossellomorea pakistanensis</name>
    <dbReference type="NCBI Taxonomy" id="992288"/>
    <lineage>
        <taxon>Bacteria</taxon>
        <taxon>Bacillati</taxon>
        <taxon>Bacillota</taxon>
        <taxon>Bacilli</taxon>
        <taxon>Bacillales</taxon>
        <taxon>Bacillaceae</taxon>
        <taxon>Rossellomorea</taxon>
    </lineage>
</organism>
<proteinExistence type="predicted"/>
<sequence length="237" mass="28401">MPLIRNIEFFFPEDGQANSIFYSETRCIASLYSRLLPNFKTDEFKGIMINCVSSFDILDKLDSGLFITFDYKSVITEIDMREFLSLPTDQRKKEYTLKMMQKPLEQVAEELNWDISIFKDIYQKIIALNFENKWVYSNKRSPNRKYSSSIVCEQEVSYIDVYFEIKNRNGEVLGRERIMREPHTDEQHLLNKLGKIEWTHNHKVTFSDLDYKTIYIITFIEKDTPEKLFWKYEQLII</sequence>
<evidence type="ECO:0000313" key="2">
    <source>
        <dbReference type="Proteomes" id="UP001646157"/>
    </source>
</evidence>
<dbReference type="Proteomes" id="UP001646157">
    <property type="component" value="Unassembled WGS sequence"/>
</dbReference>
<gene>
    <name evidence="1" type="ORF">JOC86_000231</name>
</gene>
<protein>
    <submittedName>
        <fullName evidence="1">Uncharacterized protein</fullName>
    </submittedName>
</protein>
<keyword evidence="2" id="KW-1185">Reference proteome</keyword>
<comment type="caution">
    <text evidence="1">The sequence shown here is derived from an EMBL/GenBank/DDBJ whole genome shotgun (WGS) entry which is preliminary data.</text>
</comment>
<accession>A0ABS2N797</accession>
<dbReference type="RefSeq" id="WP_205167939.1">
    <property type="nucleotide sequence ID" value="NZ_JAFBDZ010000001.1"/>
</dbReference>